<keyword evidence="2" id="KW-1185">Reference proteome</keyword>
<proteinExistence type="predicted"/>
<gene>
    <name evidence="1" type="ORF">SAMN05216429_109113</name>
</gene>
<dbReference type="AlphaFoldDB" id="A0A1I3WBW2"/>
<accession>A0A1I3WBW2</accession>
<evidence type="ECO:0008006" key="3">
    <source>
        <dbReference type="Google" id="ProtNLM"/>
    </source>
</evidence>
<evidence type="ECO:0000313" key="2">
    <source>
        <dbReference type="Proteomes" id="UP000199445"/>
    </source>
</evidence>
<dbReference type="InterPro" id="IPR007487">
    <property type="entry name" value="ABC_transpt-TYRBP-like"/>
</dbReference>
<sequence length="332" mass="36735">MTFLAGFHTRLAQRLDTSIPGLFVWLLSLMLMAPAPAYSQAQYSEQVVVPVVGSGNGALDEHLLRLIRGRLQGPITLERLSPDSWPAQDEPPGDNSELIITIGPSAFSRAWQANPKANILALLVDKSFIDEYVERAPGQIGAVYYDVPLVRQALTGKAILPQARKIALLATTQTATLYDTLLDELPDYGMEARVFIADTEDQLIPTLNRALGYGDFLLAARDDRIYNARNIKPILLTAYRRNTILIGPSQGYVKAGALASGYTPFVVLAEQATAHIQYFWAEGEFASSEYPDTFSVEVNEQVARSLNIPLPDRDWISNRVDELLKENREASE</sequence>
<dbReference type="Proteomes" id="UP000199445">
    <property type="component" value="Unassembled WGS sequence"/>
</dbReference>
<dbReference type="Gene3D" id="3.40.50.2300">
    <property type="match status" value="1"/>
</dbReference>
<dbReference type="PANTHER" id="PTHR35271:SF1">
    <property type="entry name" value="ABC TRANSPORTER, SUBSTRATE-BINDING LIPOPROTEIN"/>
    <property type="match status" value="1"/>
</dbReference>
<protein>
    <recommendedName>
        <fullName evidence="3">ABC transporter substrate binding protein</fullName>
    </recommendedName>
</protein>
<evidence type="ECO:0000313" key="1">
    <source>
        <dbReference type="EMBL" id="SFK04683.1"/>
    </source>
</evidence>
<reference evidence="1 2" key="1">
    <citation type="submission" date="2016-10" db="EMBL/GenBank/DDBJ databases">
        <authorList>
            <person name="de Groot N.N."/>
        </authorList>
    </citation>
    <scope>NUCLEOTIDE SEQUENCE [LARGE SCALE GENOMIC DNA]</scope>
    <source>
        <strain evidence="1 2">IBRC-M 10445</strain>
    </source>
</reference>
<name>A0A1I3WBW2_9GAMM</name>
<organism evidence="1 2">
    <name type="scientific">Marinobacter persicus</name>
    <dbReference type="NCBI Taxonomy" id="930118"/>
    <lineage>
        <taxon>Bacteria</taxon>
        <taxon>Pseudomonadati</taxon>
        <taxon>Pseudomonadota</taxon>
        <taxon>Gammaproteobacteria</taxon>
        <taxon>Pseudomonadales</taxon>
        <taxon>Marinobacteraceae</taxon>
        <taxon>Marinobacter</taxon>
    </lineage>
</organism>
<dbReference type="PANTHER" id="PTHR35271">
    <property type="entry name" value="ABC TRANSPORTER, SUBSTRATE-BINDING LIPOPROTEIN-RELATED"/>
    <property type="match status" value="1"/>
</dbReference>
<dbReference type="EMBL" id="FOSC01000009">
    <property type="protein sequence ID" value="SFK04683.1"/>
    <property type="molecule type" value="Genomic_DNA"/>
</dbReference>